<protein>
    <submittedName>
        <fullName evidence="3">Uncharacterized protein</fullName>
    </submittedName>
</protein>
<gene>
    <name evidence="3" type="ORF">TKK_013652</name>
</gene>
<accession>A0ABD2WFT7</accession>
<feature type="chain" id="PRO_5044864249" evidence="2">
    <location>
        <begin position="20"/>
        <end position="129"/>
    </location>
</feature>
<comment type="caution">
    <text evidence="3">The sequence shown here is derived from an EMBL/GenBank/DDBJ whole genome shotgun (WGS) entry which is preliminary data.</text>
</comment>
<feature type="compositionally biased region" description="Low complexity" evidence="1">
    <location>
        <begin position="76"/>
        <end position="122"/>
    </location>
</feature>
<reference evidence="3 4" key="1">
    <citation type="journal article" date="2024" name="bioRxiv">
        <title>A reference genome for Trichogramma kaykai: A tiny desert-dwelling parasitoid wasp with competing sex-ratio distorters.</title>
        <authorList>
            <person name="Culotta J."/>
            <person name="Lindsey A.R."/>
        </authorList>
    </citation>
    <scope>NUCLEOTIDE SEQUENCE [LARGE SCALE GENOMIC DNA]</scope>
    <source>
        <strain evidence="3 4">KSX58</strain>
    </source>
</reference>
<dbReference type="EMBL" id="JBJJXI010000108">
    <property type="protein sequence ID" value="KAL3391743.1"/>
    <property type="molecule type" value="Genomic_DNA"/>
</dbReference>
<sequence>MKFWCFFLFTAFALTSTDAFTPDIVNKIKGLATKVGQGIKGVLDNGKKLVNKALHVEPNAEVQASAQQSTEPENHQSQPSNQQSQSFSSQSQQATQSELQNQQPQSVQQQVSEQSPSVPTVQAQETVYQ</sequence>
<feature type="region of interest" description="Disordered" evidence="1">
    <location>
        <begin position="54"/>
        <end position="129"/>
    </location>
</feature>
<proteinExistence type="predicted"/>
<feature type="signal peptide" evidence="2">
    <location>
        <begin position="1"/>
        <end position="19"/>
    </location>
</feature>
<name>A0ABD2WFT7_9HYME</name>
<feature type="compositionally biased region" description="Polar residues" evidence="1">
    <location>
        <begin position="62"/>
        <end position="71"/>
    </location>
</feature>
<keyword evidence="2" id="KW-0732">Signal</keyword>
<keyword evidence="4" id="KW-1185">Reference proteome</keyword>
<evidence type="ECO:0000256" key="1">
    <source>
        <dbReference type="SAM" id="MobiDB-lite"/>
    </source>
</evidence>
<organism evidence="3 4">
    <name type="scientific">Trichogramma kaykai</name>
    <dbReference type="NCBI Taxonomy" id="54128"/>
    <lineage>
        <taxon>Eukaryota</taxon>
        <taxon>Metazoa</taxon>
        <taxon>Ecdysozoa</taxon>
        <taxon>Arthropoda</taxon>
        <taxon>Hexapoda</taxon>
        <taxon>Insecta</taxon>
        <taxon>Pterygota</taxon>
        <taxon>Neoptera</taxon>
        <taxon>Endopterygota</taxon>
        <taxon>Hymenoptera</taxon>
        <taxon>Apocrita</taxon>
        <taxon>Proctotrupomorpha</taxon>
        <taxon>Chalcidoidea</taxon>
        <taxon>Trichogrammatidae</taxon>
        <taxon>Trichogramma</taxon>
    </lineage>
</organism>
<evidence type="ECO:0000313" key="4">
    <source>
        <dbReference type="Proteomes" id="UP001627154"/>
    </source>
</evidence>
<dbReference type="AlphaFoldDB" id="A0ABD2WFT7"/>
<evidence type="ECO:0000313" key="3">
    <source>
        <dbReference type="EMBL" id="KAL3391743.1"/>
    </source>
</evidence>
<evidence type="ECO:0000256" key="2">
    <source>
        <dbReference type="SAM" id="SignalP"/>
    </source>
</evidence>
<dbReference type="Proteomes" id="UP001627154">
    <property type="component" value="Unassembled WGS sequence"/>
</dbReference>